<dbReference type="NCBIfam" id="NF047772">
    <property type="entry name" value="LBF0736_ABC_LP"/>
    <property type="match status" value="1"/>
</dbReference>
<sequence>MLFKKKILLPIASILIAFSSFGCFGISKTFPEKKFFLIETGFSSPNLSPSKGSAVKVRRFSISQKFEGKELVYRKDDVSYESDYYNLFFIPPATNLKEEILKGLIQLKLFEWDASSNTKIEPTHYLEANVRSLYGDFRNSPKAVLEIEFLFYIETEGNTKILLRKTYEKAAPIGKKEPEALVLGWNEALGQIAKELETDLRDKIR</sequence>
<evidence type="ECO:0000313" key="2">
    <source>
        <dbReference type="Proteomes" id="UP000245263"/>
    </source>
</evidence>
<evidence type="ECO:0008006" key="3">
    <source>
        <dbReference type="Google" id="ProtNLM"/>
    </source>
</evidence>
<dbReference type="SUPFAM" id="SSF159594">
    <property type="entry name" value="XCC0632-like"/>
    <property type="match status" value="1"/>
</dbReference>
<accession>A0ABM7ULW2</accession>
<gene>
    <name evidence="1" type="ORF">LPTSP3_g28050</name>
</gene>
<dbReference type="Gene3D" id="3.40.50.10610">
    <property type="entry name" value="ABC-type transport auxiliary lipoprotein component"/>
    <property type="match status" value="1"/>
</dbReference>
<dbReference type="EMBL" id="AP025028">
    <property type="protein sequence ID" value="BDA79875.1"/>
    <property type="molecule type" value="Genomic_DNA"/>
</dbReference>
<dbReference type="RefSeq" id="WP_109020605.1">
    <property type="nucleotide sequence ID" value="NZ_AP025028.1"/>
</dbReference>
<organism evidence="1 2">
    <name type="scientific">Leptospira kobayashii</name>
    <dbReference type="NCBI Taxonomy" id="1917830"/>
    <lineage>
        <taxon>Bacteria</taxon>
        <taxon>Pseudomonadati</taxon>
        <taxon>Spirochaetota</taxon>
        <taxon>Spirochaetia</taxon>
        <taxon>Leptospirales</taxon>
        <taxon>Leptospiraceae</taxon>
        <taxon>Leptospira</taxon>
    </lineage>
</organism>
<proteinExistence type="predicted"/>
<keyword evidence="2" id="KW-1185">Reference proteome</keyword>
<reference evidence="1 2" key="1">
    <citation type="submission" date="2021-08" db="EMBL/GenBank/DDBJ databases">
        <title>Complete genome sequence of Leptospira kobayashii strain E30.</title>
        <authorList>
            <person name="Nakao R."/>
            <person name="Nakamura S."/>
            <person name="Masuzawa T."/>
            <person name="Koizumi N."/>
        </authorList>
    </citation>
    <scope>NUCLEOTIDE SEQUENCE [LARGE SCALE GENOMIC DNA]</scope>
    <source>
        <strain evidence="1 2">E30</strain>
    </source>
</reference>
<name>A0ABM7ULW2_9LEPT</name>
<dbReference type="PROSITE" id="PS51257">
    <property type="entry name" value="PROKAR_LIPOPROTEIN"/>
    <property type="match status" value="1"/>
</dbReference>
<dbReference type="Proteomes" id="UP000245263">
    <property type="component" value="Chromosome 1"/>
</dbReference>
<protein>
    <recommendedName>
        <fullName evidence="3">Lipoprotein</fullName>
    </recommendedName>
</protein>
<evidence type="ECO:0000313" key="1">
    <source>
        <dbReference type="EMBL" id="BDA79875.1"/>
    </source>
</evidence>